<feature type="domain" description="MATH" evidence="2">
    <location>
        <begin position="337"/>
        <end position="488"/>
    </location>
</feature>
<dbReference type="Proteomes" id="UP000759131">
    <property type="component" value="Unassembled WGS sequence"/>
</dbReference>
<gene>
    <name evidence="3" type="ORF">OSB1V03_LOCUS7111</name>
</gene>
<keyword evidence="4" id="KW-1185">Reference proteome</keyword>
<feature type="domain" description="BTB" evidence="1">
    <location>
        <begin position="212"/>
        <end position="279"/>
    </location>
</feature>
<proteinExistence type="predicted"/>
<feature type="domain" description="BTB" evidence="1">
    <location>
        <begin position="858"/>
        <end position="925"/>
    </location>
</feature>
<evidence type="ECO:0000259" key="2">
    <source>
        <dbReference type="PROSITE" id="PS50144"/>
    </source>
</evidence>
<dbReference type="EMBL" id="OC858624">
    <property type="protein sequence ID" value="CAD7626678.1"/>
    <property type="molecule type" value="Genomic_DNA"/>
</dbReference>
<dbReference type="InterPro" id="IPR000210">
    <property type="entry name" value="BTB/POZ_dom"/>
</dbReference>
<dbReference type="SUPFAM" id="SSF49599">
    <property type="entry name" value="TRAF domain-like"/>
    <property type="match status" value="3"/>
</dbReference>
<feature type="domain" description="BTB" evidence="1">
    <location>
        <begin position="529"/>
        <end position="596"/>
    </location>
</feature>
<dbReference type="OrthoDB" id="10027872at2759"/>
<dbReference type="Pfam" id="PF00651">
    <property type="entry name" value="BTB"/>
    <property type="match status" value="3"/>
</dbReference>
<organism evidence="3">
    <name type="scientific">Medioppia subpectinata</name>
    <dbReference type="NCBI Taxonomy" id="1979941"/>
    <lineage>
        <taxon>Eukaryota</taxon>
        <taxon>Metazoa</taxon>
        <taxon>Ecdysozoa</taxon>
        <taxon>Arthropoda</taxon>
        <taxon>Chelicerata</taxon>
        <taxon>Arachnida</taxon>
        <taxon>Acari</taxon>
        <taxon>Acariformes</taxon>
        <taxon>Sarcoptiformes</taxon>
        <taxon>Oribatida</taxon>
        <taxon>Brachypylina</taxon>
        <taxon>Oppioidea</taxon>
        <taxon>Oppiidae</taxon>
        <taxon>Medioppia</taxon>
    </lineage>
</organism>
<evidence type="ECO:0000313" key="4">
    <source>
        <dbReference type="Proteomes" id="UP000759131"/>
    </source>
</evidence>
<protein>
    <recommendedName>
        <fullName evidence="5">BTB domain-containing protein</fullName>
    </recommendedName>
</protein>
<accession>A0A7R9PZL1</accession>
<dbReference type="Pfam" id="PF22486">
    <property type="entry name" value="MATH_2"/>
    <property type="match status" value="1"/>
</dbReference>
<dbReference type="InterPro" id="IPR002083">
    <property type="entry name" value="MATH/TRAF_dom"/>
</dbReference>
<dbReference type="SUPFAM" id="SSF54695">
    <property type="entry name" value="POZ domain"/>
    <property type="match status" value="3"/>
</dbReference>
<evidence type="ECO:0000259" key="1">
    <source>
        <dbReference type="PROSITE" id="PS50097"/>
    </source>
</evidence>
<dbReference type="PROSITE" id="PS50097">
    <property type="entry name" value="BTB"/>
    <property type="match status" value="3"/>
</dbReference>
<reference evidence="3" key="1">
    <citation type="submission" date="2020-11" db="EMBL/GenBank/DDBJ databases">
        <authorList>
            <person name="Tran Van P."/>
        </authorList>
    </citation>
    <scope>NUCLEOTIDE SEQUENCE</scope>
</reference>
<dbReference type="SMART" id="SM00061">
    <property type="entry name" value="MATH"/>
    <property type="match status" value="1"/>
</dbReference>
<name>A0A7R9PZL1_9ACAR</name>
<dbReference type="PANTHER" id="PTHR47022:SF1">
    <property type="entry name" value="BTB AND MATH DOMAIN-CONTAINING PROTEIN 36-RELATED"/>
    <property type="match status" value="1"/>
</dbReference>
<dbReference type="Gene3D" id="3.30.710.10">
    <property type="entry name" value="Potassium Channel Kv1.1, Chain A"/>
    <property type="match status" value="3"/>
</dbReference>
<dbReference type="AlphaFoldDB" id="A0A7R9PZL1"/>
<dbReference type="SMART" id="SM00225">
    <property type="entry name" value="BTB"/>
    <property type="match status" value="3"/>
</dbReference>
<sequence>MRRGRSEATIRFVVNDVHQLDTNRRFSAVTYIRHLPWQIIVRINEMKTTSGDPTYIRHLPWQIIVRINEMKTTSGDPPSEVMTKYLGCFVCCDQESRDTRLTTNWWCNARVEQTLVAQSATGHNITDNFKHKYISKEHNGYGFGKFIAFEELLDPQKGFIEDNTIVVEAKVSVDRLYGVIMRSNAGNIFQSLQWKSDDIYPQLDYFMNESKSDVVFKVEGKRIPALKEIICFQCNYFRSMFSGNYTESKAKEIEIADTTCIAFKAIIWYLYSHELAIDSDDMLIDLDFQYEVYRLADSFQIKRLLNRYETKLKANITEENLELAFIDKTFNKLILEDSDYLKKINGFTNDYMLEKTIESSRKRARITQYYYLLVSTQVVIHLKSGQTFITSYTAMNTTSGDTEEERGRSEATIRQLFVEMSESEDTIGEHVGVFLRCQYNGNIIDFKHKYISKEHNGYGFGKFIAFEDLLKAEMGFIEDNTIVVEAKVSVDRPYGVIMRSNAGNIFQSLQWKSVDIYPQLDYLTNESKCDVVFKVEAKRIPAVKDVLCFQSDYFRSMFSGNYTESKAKEIEIADTTCIAFKAIIWYLYSHELAIDSDDMLIGLDFQYEVYRLADSFQIKRLLNDFENQLKANITEENLELFYTQYYYLLVSTQVVIHLKSGQTFITSYTEMNPTSGDTEEESGRSEGTIRFVVNDITQLNTDRRYSAVTYIRHLPWQLFVEMSESEDTIGEHVGVFLRQLFVEMSESEDTIGEHVGVFLRCQYNGNMSWWCTASADLTLVAQLDTDNNFTRSERPFNIHELVDPEMGFINGNTIVVEAKVSADPPYGVNMVSNIENIIQSKDMNYYPELAYFMNESMSDVVFKVEGKHIPAVKELLSFKSDYFRSMFSGNYTESNDKVIEIPDTTCDAFKVIVWYLYSQELAFNLTEETDLQLIYDVFKLADRFQIKRLLDYYENQLKTNITEENLELVSRIAFEYKIDSLRTCVKAFIDKTFQTLVLEDMDYMIKMNGLTDNYLLKKMIRNARKMIKNVE</sequence>
<dbReference type="InterPro" id="IPR011333">
    <property type="entry name" value="SKP1/BTB/POZ_sf"/>
</dbReference>
<evidence type="ECO:0000313" key="3">
    <source>
        <dbReference type="EMBL" id="CAD7626678.1"/>
    </source>
</evidence>
<feature type="domain" description="MATH" evidence="2">
    <location>
        <begin position="7"/>
        <end position="171"/>
    </location>
</feature>
<dbReference type="PROSITE" id="PS50144">
    <property type="entry name" value="MATH"/>
    <property type="match status" value="2"/>
</dbReference>
<evidence type="ECO:0008006" key="5">
    <source>
        <dbReference type="Google" id="ProtNLM"/>
    </source>
</evidence>
<dbReference type="PANTHER" id="PTHR47022">
    <property type="entry name" value="BTB AND MATH DOMAIN-CONTAINING PROTEIN 36-RELATED"/>
    <property type="match status" value="1"/>
</dbReference>
<dbReference type="Gene3D" id="2.60.210.10">
    <property type="entry name" value="Apoptosis, Tumor Necrosis Factor Receptor Associated Protein 2, Chain A"/>
    <property type="match status" value="3"/>
</dbReference>
<dbReference type="InterPro" id="IPR008974">
    <property type="entry name" value="TRAF-like"/>
</dbReference>
<dbReference type="EMBL" id="CAJPIZ010004049">
    <property type="protein sequence ID" value="CAG2107108.1"/>
    <property type="molecule type" value="Genomic_DNA"/>
</dbReference>
<dbReference type="Pfam" id="PF00917">
    <property type="entry name" value="MATH"/>
    <property type="match status" value="1"/>
</dbReference>